<comment type="subcellular location">
    <subcellularLocation>
        <location evidence="1">Membrane</location>
    </subcellularLocation>
</comment>
<dbReference type="InterPro" id="IPR006816">
    <property type="entry name" value="ELMO_dom"/>
</dbReference>
<keyword evidence="3" id="KW-0808">Transferase</keyword>
<evidence type="ECO:0000259" key="7">
    <source>
        <dbReference type="PROSITE" id="PS51335"/>
    </source>
</evidence>
<dbReference type="CDD" id="cd07993">
    <property type="entry name" value="LPLAT_DHAPAT-like"/>
    <property type="match status" value="1"/>
</dbReference>
<evidence type="ECO:0000313" key="8">
    <source>
        <dbReference type="EMBL" id="GCC23056.1"/>
    </source>
</evidence>
<dbReference type="GO" id="GO:0004366">
    <property type="term" value="F:glycerol-3-phosphate O-acyltransferase activity"/>
    <property type="evidence" value="ECO:0007669"/>
    <property type="project" value="TreeGrafter"/>
</dbReference>
<organism evidence="8 9">
    <name type="scientific">Chiloscyllium punctatum</name>
    <name type="common">Brownbanded bambooshark</name>
    <name type="synonym">Hemiscyllium punctatum</name>
    <dbReference type="NCBI Taxonomy" id="137246"/>
    <lineage>
        <taxon>Eukaryota</taxon>
        <taxon>Metazoa</taxon>
        <taxon>Chordata</taxon>
        <taxon>Craniata</taxon>
        <taxon>Vertebrata</taxon>
        <taxon>Chondrichthyes</taxon>
        <taxon>Elasmobranchii</taxon>
        <taxon>Galeomorphii</taxon>
        <taxon>Galeoidea</taxon>
        <taxon>Orectolobiformes</taxon>
        <taxon>Hemiscylliidae</taxon>
        <taxon>Chiloscyllium</taxon>
    </lineage>
</organism>
<dbReference type="GO" id="GO:0031966">
    <property type="term" value="C:mitochondrial membrane"/>
    <property type="evidence" value="ECO:0007669"/>
    <property type="project" value="TreeGrafter"/>
</dbReference>
<evidence type="ECO:0000256" key="3">
    <source>
        <dbReference type="ARBA" id="ARBA00022679"/>
    </source>
</evidence>
<dbReference type="GO" id="GO:0019432">
    <property type="term" value="P:triglyceride biosynthetic process"/>
    <property type="evidence" value="ECO:0007669"/>
    <property type="project" value="TreeGrafter"/>
</dbReference>
<dbReference type="STRING" id="137246.A0A401RY23"/>
<dbReference type="PROSITE" id="PS51335">
    <property type="entry name" value="ELMO"/>
    <property type="match status" value="1"/>
</dbReference>
<proteinExistence type="inferred from homology"/>
<dbReference type="Pfam" id="PF01553">
    <property type="entry name" value="Acyltransferase"/>
    <property type="match status" value="1"/>
</dbReference>
<dbReference type="EMBL" id="BEZZ01000022">
    <property type="protein sequence ID" value="GCC23056.1"/>
    <property type="molecule type" value="Genomic_DNA"/>
</dbReference>
<dbReference type="InterPro" id="IPR002123">
    <property type="entry name" value="Plipid/glycerol_acylTrfase"/>
</dbReference>
<comment type="similarity">
    <text evidence="2">Belongs to the GPAT/DAPAT family.</text>
</comment>
<dbReference type="Pfam" id="PF19277">
    <property type="entry name" value="GPAT_C"/>
    <property type="match status" value="1"/>
</dbReference>
<dbReference type="PANTHER" id="PTHR12563:SF15">
    <property type="entry name" value="GLYCEROL-3-PHOSPHATE ACYLTRANSFERASE 2, MITOCHONDRIAL"/>
    <property type="match status" value="1"/>
</dbReference>
<evidence type="ECO:0000256" key="4">
    <source>
        <dbReference type="ARBA" id="ARBA00023136"/>
    </source>
</evidence>
<comment type="pathway">
    <text evidence="6">Phospholipid metabolism.</text>
</comment>
<evidence type="ECO:0000256" key="5">
    <source>
        <dbReference type="ARBA" id="ARBA00023315"/>
    </source>
</evidence>
<evidence type="ECO:0000256" key="2">
    <source>
        <dbReference type="ARBA" id="ARBA00007937"/>
    </source>
</evidence>
<accession>A0A401RY23</accession>
<evidence type="ECO:0000256" key="1">
    <source>
        <dbReference type="ARBA" id="ARBA00004370"/>
    </source>
</evidence>
<evidence type="ECO:0000313" key="9">
    <source>
        <dbReference type="Proteomes" id="UP000287033"/>
    </source>
</evidence>
<protein>
    <recommendedName>
        <fullName evidence="7">ELMO domain-containing protein</fullName>
    </recommendedName>
</protein>
<name>A0A401RY23_CHIPU</name>
<keyword evidence="5" id="KW-0012">Acyltransferase</keyword>
<gene>
    <name evidence="8" type="ORF">chiPu_0001448</name>
</gene>
<reference evidence="8 9" key="1">
    <citation type="journal article" date="2018" name="Nat. Ecol. Evol.">
        <title>Shark genomes provide insights into elasmobranch evolution and the origin of vertebrates.</title>
        <authorList>
            <person name="Hara Y"/>
            <person name="Yamaguchi K"/>
            <person name="Onimaru K"/>
            <person name="Kadota M"/>
            <person name="Koyanagi M"/>
            <person name="Keeley SD"/>
            <person name="Tatsumi K"/>
            <person name="Tanaka K"/>
            <person name="Motone F"/>
            <person name="Kageyama Y"/>
            <person name="Nozu R"/>
            <person name="Adachi N"/>
            <person name="Nishimura O"/>
            <person name="Nakagawa R"/>
            <person name="Tanegashima C"/>
            <person name="Kiyatake I"/>
            <person name="Matsumoto R"/>
            <person name="Murakumo K"/>
            <person name="Nishida K"/>
            <person name="Terakita A"/>
            <person name="Kuratani S"/>
            <person name="Sato K"/>
            <person name="Hyodo S Kuraku.S."/>
        </authorList>
    </citation>
    <scope>NUCLEOTIDE SEQUENCE [LARGE SCALE GENOMIC DNA]</scope>
</reference>
<dbReference type="PANTHER" id="PTHR12563">
    <property type="entry name" value="GLYCEROL-3-PHOSPHATE ACYLTRANSFERASE"/>
    <property type="match status" value="1"/>
</dbReference>
<dbReference type="GO" id="GO:0006631">
    <property type="term" value="P:fatty acid metabolic process"/>
    <property type="evidence" value="ECO:0007669"/>
    <property type="project" value="TreeGrafter"/>
</dbReference>
<dbReference type="GO" id="GO:0034587">
    <property type="term" value="P:piRNA processing"/>
    <property type="evidence" value="ECO:0007669"/>
    <property type="project" value="TreeGrafter"/>
</dbReference>
<evidence type="ECO:0000256" key="6">
    <source>
        <dbReference type="ARBA" id="ARBA00025707"/>
    </source>
</evidence>
<dbReference type="Proteomes" id="UP000287033">
    <property type="component" value="Unassembled WGS sequence"/>
</dbReference>
<dbReference type="SUPFAM" id="SSF69593">
    <property type="entry name" value="Glycerol-3-phosphate (1)-acyltransferase"/>
    <property type="match status" value="1"/>
</dbReference>
<feature type="domain" description="ELMO" evidence="7">
    <location>
        <begin position="186"/>
        <end position="340"/>
    </location>
</feature>
<sequence length="1224" mass="138480">MDGDQHCRTEVKQKVLNIPGIGNCAPGTLQEQHSSRNGLLGMCLRPHVADDVRNGNEVLKSMPISALKKNGLLHSLTAGVDEKKHEVTLEVLQAEAEWEALETVHRGPNDFTGSTPLISFNEALQHFQTADLCEYRKNIQPTVRRTGLSAITHFLFGPPRLHKELQEERDLVFAIGQCSLDNDQEVHIRVLQTIYKKLTGSKFDCARYGSHWELLGFQGADPGTDLRGTGFLGLMHTLYMVMDLQTLPLARDIYKLSQHPIQNFPFCLMSINITRITIQALREECLSKECNRRQQVIGVLNDFYVAAFLHLYQIWKTQHKTISDSGLVLKGVEIFAKKNPKQLLKRLETYLMERQNGTVLSADKVSSTSNHAQTGMRSKSASNINTKEMNFMGVCELEPEPEGETGPDLRTVTWCHVIKTAENVYTAKVKIELNSGYISRKLDTLVQVDTMASEHDRDNGFVQASAPQKSSKFIKQVNHSGLLSTLAFSSPSGGVSLFLGNIRPFVGRCCYICAPQSWALLFHNHLSLLGFRNAILVTETQTRYRGWLARRLCYFLFVDGCTVYPDVPFLEHKIINNARVQEAIRENSCGIYDQKSTCNMRNVLGIFHQIQATISPLLLRMTSWTLLKIFNWVFVNLQVHRGQIEMLRKASKEYDGPFVFVPLHKSRLDYLLVTFVLFCHSIRVPYFTCGEDVQLPFLRPLLRKLGGIFTSHDHGDHLFQVVLKSYIEELLNEQQSLAVYLKSPVSCPMLSSLSGLVWLSQVFDAFQNCLIPDAVLIPVGVAYDRIVEENYLEQMGPGKTSIFAAVRWVLRFLQKNYGCIRVDFGQPVSLKDYVENEGMHLCSSAIPLQKILLPCVLGCSTDSVYYEKSQDWLLNNDELTQLSKHHRALVADLGRHMLYTASCSSAVMSTTILACLLFHKHQQGIFLSTLAKDFCWLMNEVLARHFDVGFSGKLLDIVLHALFLLRECVILRSCPLNNLIVIPKATRKAVEELSFYSNSILPVFLGEAVAACALNSLLREVAKHMVDWDSDAEVAISQEELICKTVQLCQLLSSETLLLPPCHSVYQFSQEAVDKLMYCEILLMEENENKQPACDTWQKRFGKEMTWKVMDDFDDSESDTDETVWTCYFKLGQTQESHTFFLFLCSLLQPVLKVYETAAGLLHKLDFPVEEPQCVLKMFQLLNAQGEEQHGSATVSIVNSAIKIFRELGVSEINVYLIQKITES</sequence>
<dbReference type="InterPro" id="IPR041728">
    <property type="entry name" value="GPAT/DHAPAT_LPLAT"/>
</dbReference>
<dbReference type="SMART" id="SM00563">
    <property type="entry name" value="PlsC"/>
    <property type="match status" value="1"/>
</dbReference>
<dbReference type="InterPro" id="IPR022284">
    <property type="entry name" value="GPAT/DHAPAT"/>
</dbReference>
<dbReference type="OrthoDB" id="5962536at2759"/>
<dbReference type="InterPro" id="IPR045520">
    <property type="entry name" value="GPAT/DHAPAT_C"/>
</dbReference>
<comment type="caution">
    <text evidence="8">The sequence shown here is derived from an EMBL/GenBank/DDBJ whole genome shotgun (WGS) entry which is preliminary data.</text>
</comment>
<dbReference type="Pfam" id="PF04727">
    <property type="entry name" value="ELMO_CED12"/>
    <property type="match status" value="1"/>
</dbReference>
<keyword evidence="4" id="KW-0472">Membrane</keyword>
<dbReference type="GO" id="GO:0006072">
    <property type="term" value="P:glycerol-3-phosphate metabolic process"/>
    <property type="evidence" value="ECO:0007669"/>
    <property type="project" value="TreeGrafter"/>
</dbReference>
<dbReference type="GO" id="GO:0008654">
    <property type="term" value="P:phospholipid biosynthetic process"/>
    <property type="evidence" value="ECO:0007669"/>
    <property type="project" value="TreeGrafter"/>
</dbReference>
<keyword evidence="9" id="KW-1185">Reference proteome</keyword>
<dbReference type="AlphaFoldDB" id="A0A401RY23"/>